<sequence>MTREQVRAVALAAIMVVSMVAVGAGFVGSAVAQNDGSTTYEVGQGNGTNFQTIQEALSSDALSPGDTLELVDETYSPSGQLTVDTAGVEIVGVGDTTIESESTGYGIRVTAVDVRLSNFEITGSGTYAVKVSGADLSEGRLDGFTIENVEVRDSGSTGIDLNAVTNATIDSVTVSDTVSGNGIAFTDVTDTEVTGVTTTNNSWGGVAIYADGALSDQLGDDVGSYGIEFDGDLNADEPLPLYEQASSDDLIGDIDYPGNIQYRVAANTSSTPPDRNVANQFEWFYTSESAAVDAAVATNDGTGTDAAVVSELGGPFVVADDMSVQSAVNGAAAGDTIVVRQGMYLENVTIDTADLSIEGPNAGIPGDHSDRTSEAVIQGQVVASADGVVFDGLTVTPPNASTDAGAEALRVSGAADNITVRNNVVRDFGAAGLPEWEGVDAINVFGGNADDAVRNVIVADNLIENVSGRSTKGGVTGISVQGNVENADVSDNVVRNVGESDTAWAFGAVVRGTGNHDVVPSEISIAQNNISNIRSNPETRTVGVGIGVEAGGAPAVTFENNSVSDAAFLVEDKTATINLSVFAGNNDLDRGAILQPVEIDGQDRNIVLNSVQDALNLVSENETVKLVPGIYAENVSVETPNVTLVGQGDDTVIDGSVALDADETTLSEVRINASVGDVFPNPAAENNAVNVAGSNVTVSDVTVDLSVESAEFSEGLAIEVFGSDASATITNATIDGTGEMTADNLTAVVGVSADAGADATVRDSDIDVASDGYSFAVVARGGATTDVRNNELSASGGELDGVGFGVEGDNPGAQTVRFNTFDGVETIENKAGDGELDVTGNYWTDLSDVEFLTDADTFKEAQKGGEITYDPLLTVEPDEVDADSLGETTQFGHDLVIPADGDTHSVAFPAATEGTVDEVFGDFNGTVYAYNGTNWVGNEDIADQRISALDAFAVTIDEDESDQRITFEYADADSEIPEMTSTELEAGWNFVAAPSNGTVSNAFGVSTTEVASVVNVVGGPADKSTPYRLAGSDEINPTTVGPFQGYWVFATDDGELGAAVPVGPTQSDEETTLKGN</sequence>
<dbReference type="PATRIC" id="fig|1705389.3.peg.1512"/>
<dbReference type="Gene3D" id="2.160.20.10">
    <property type="entry name" value="Single-stranded right-handed beta-helix, Pectin lyase-like"/>
    <property type="match status" value="3"/>
</dbReference>
<dbReference type="EMBL" id="LIST01000005">
    <property type="protein sequence ID" value="KOX95852.1"/>
    <property type="molecule type" value="Genomic_DNA"/>
</dbReference>
<feature type="domain" description="Right handed beta helix" evidence="1">
    <location>
        <begin position="143"/>
        <end position="210"/>
    </location>
</feature>
<comment type="caution">
    <text evidence="2">The sequence shown here is derived from an EMBL/GenBank/DDBJ whole genome shotgun (WGS) entry which is preliminary data.</text>
</comment>
<organism evidence="2 3">
    <name type="scientific">Halorubrum tropicale</name>
    <dbReference type="NCBI Taxonomy" id="1765655"/>
    <lineage>
        <taxon>Archaea</taxon>
        <taxon>Methanobacteriati</taxon>
        <taxon>Methanobacteriota</taxon>
        <taxon>Stenosarchaea group</taxon>
        <taxon>Halobacteria</taxon>
        <taxon>Halobacteriales</taxon>
        <taxon>Haloferacaceae</taxon>
        <taxon>Halorubrum</taxon>
    </lineage>
</organism>
<evidence type="ECO:0000313" key="3">
    <source>
        <dbReference type="Proteomes" id="UP000037747"/>
    </source>
</evidence>
<proteinExistence type="predicted"/>
<dbReference type="AlphaFoldDB" id="A0A0M9AP13"/>
<dbReference type="RefSeq" id="WP_053772491.1">
    <property type="nucleotide sequence ID" value="NZ_LIST01000005.1"/>
</dbReference>
<dbReference type="Proteomes" id="UP000037747">
    <property type="component" value="Unassembled WGS sequence"/>
</dbReference>
<dbReference type="InterPro" id="IPR039448">
    <property type="entry name" value="Beta_helix"/>
</dbReference>
<keyword evidence="3" id="KW-1185">Reference proteome</keyword>
<dbReference type="InterPro" id="IPR011050">
    <property type="entry name" value="Pectin_lyase_fold/virulence"/>
</dbReference>
<dbReference type="STRING" id="1765655.AMR74_13030"/>
<protein>
    <recommendedName>
        <fullName evidence="1">Right handed beta helix domain-containing protein</fullName>
    </recommendedName>
</protein>
<evidence type="ECO:0000259" key="1">
    <source>
        <dbReference type="Pfam" id="PF13229"/>
    </source>
</evidence>
<dbReference type="SMART" id="SM00710">
    <property type="entry name" value="PbH1"/>
    <property type="match status" value="11"/>
</dbReference>
<dbReference type="InterPro" id="IPR026452">
    <property type="entry name" value="Surf_glycop_sig_pep"/>
</dbReference>
<dbReference type="InterPro" id="IPR006626">
    <property type="entry name" value="PbH1"/>
</dbReference>
<evidence type="ECO:0000313" key="2">
    <source>
        <dbReference type="EMBL" id="KOX95852.1"/>
    </source>
</evidence>
<dbReference type="OrthoDB" id="331658at2157"/>
<gene>
    <name evidence="2" type="ORF">AMR74_13030</name>
</gene>
<dbReference type="InterPro" id="IPR012334">
    <property type="entry name" value="Pectin_lyas_fold"/>
</dbReference>
<dbReference type="Pfam" id="PF13229">
    <property type="entry name" value="Beta_helix"/>
    <property type="match status" value="1"/>
</dbReference>
<name>A0A0M9AP13_9EURY</name>
<dbReference type="NCBIfam" id="TIGR04207">
    <property type="entry name" value="halo_sig_pep"/>
    <property type="match status" value="1"/>
</dbReference>
<dbReference type="SUPFAM" id="SSF51126">
    <property type="entry name" value="Pectin lyase-like"/>
    <property type="match status" value="3"/>
</dbReference>
<accession>A0A0M9AP13</accession>
<reference evidence="2 3" key="1">
    <citation type="submission" date="2015-08" db="EMBL/GenBank/DDBJ databases">
        <title>Genomes of Isolates from Cabo Rojo, PR.</title>
        <authorList>
            <person name="Sanchez-Nieves R.L."/>
            <person name="Montalvo-Rodriguez R."/>
        </authorList>
    </citation>
    <scope>NUCLEOTIDE SEQUENCE [LARGE SCALE GENOMIC DNA]</scope>
    <source>
        <strain evidence="2 3">5</strain>
    </source>
</reference>